<dbReference type="AlphaFoldDB" id="D8WUJ5"/>
<dbReference type="Gene3D" id="3.40.50.2000">
    <property type="entry name" value="Glycogen Phosphorylase B"/>
    <property type="match status" value="2"/>
</dbReference>
<feature type="domain" description="Glycosyl transferase family 1" evidence="1">
    <location>
        <begin position="197"/>
        <end position="352"/>
    </location>
</feature>
<reference evidence="2" key="1">
    <citation type="journal article" date="2011" name="Inn. Immun.">
        <title>Structural and genetic characterization of the closely related O-antigens of Escherichia coli O85 and Salmonella enterica O17.</title>
        <authorList>
            <person name="Perepelov A.V."/>
            <person name="Li D."/>
            <person name="Liu B."/>
            <person name="Senchenkova S.N."/>
            <person name="Guo D."/>
            <person name="Shashkov A.S."/>
            <person name="Feng L."/>
            <person name="Knirel Y.A."/>
            <person name="Wang L."/>
        </authorList>
    </citation>
    <scope>NUCLEOTIDE SEQUENCE</scope>
    <source>
        <strain evidence="2">G1189</strain>
    </source>
</reference>
<name>D8WUJ5_ECOLX</name>
<proteinExistence type="predicted"/>
<organism evidence="2">
    <name type="scientific">Escherichia coli</name>
    <dbReference type="NCBI Taxonomy" id="562"/>
    <lineage>
        <taxon>Bacteria</taxon>
        <taxon>Pseudomonadati</taxon>
        <taxon>Pseudomonadota</taxon>
        <taxon>Gammaproteobacteria</taxon>
        <taxon>Enterobacterales</taxon>
        <taxon>Enterobacteriaceae</taxon>
        <taxon>Escherichia</taxon>
    </lineage>
</organism>
<dbReference type="GO" id="GO:1901135">
    <property type="term" value="P:carbohydrate derivative metabolic process"/>
    <property type="evidence" value="ECO:0007669"/>
    <property type="project" value="UniProtKB-ARBA"/>
</dbReference>
<dbReference type="GO" id="GO:0016757">
    <property type="term" value="F:glycosyltransferase activity"/>
    <property type="evidence" value="ECO:0007669"/>
    <property type="project" value="InterPro"/>
</dbReference>
<dbReference type="CDD" id="cd03801">
    <property type="entry name" value="GT4_PimA-like"/>
    <property type="match status" value="1"/>
</dbReference>
<dbReference type="CAZy" id="GT4">
    <property type="family name" value="Glycosyltransferase Family 4"/>
</dbReference>
<dbReference type="PANTHER" id="PTHR12526">
    <property type="entry name" value="GLYCOSYLTRANSFERASE"/>
    <property type="match status" value="1"/>
</dbReference>
<dbReference type="PANTHER" id="PTHR12526:SF630">
    <property type="entry name" value="GLYCOSYLTRANSFERASE"/>
    <property type="match status" value="1"/>
</dbReference>
<evidence type="ECO:0000259" key="1">
    <source>
        <dbReference type="Pfam" id="PF00534"/>
    </source>
</evidence>
<reference evidence="3" key="2">
    <citation type="journal article" date="2016" name="PLoS ONE">
        <title>Comparison of O-Antigen Gene Clusters of All O-Serogroups of Escherichia coli and Proposal for Adopting a New Nomenclature for O-Typing.</title>
        <authorList>
            <person name="DebRoy C."/>
            <person name="Fratamico P.M."/>
            <person name="Yan X."/>
            <person name="Baranzoni G."/>
            <person name="Liu Y."/>
            <person name="Needleman D.S."/>
            <person name="Tebbs R."/>
            <person name="O'Connell C.D."/>
            <person name="Allred A."/>
            <person name="Swimley M."/>
            <person name="Mwangi M."/>
            <person name="Kapur V."/>
            <person name="Raygoza Garay J.A."/>
            <person name="Roberts E.L."/>
            <person name="Katani R."/>
        </authorList>
    </citation>
    <scope>NUCLEOTIDE SEQUENCE</scope>
    <source>
        <strain evidence="3">H 23</strain>
    </source>
</reference>
<dbReference type="InterPro" id="IPR001296">
    <property type="entry name" value="Glyco_trans_1"/>
</dbReference>
<dbReference type="EMBL" id="GU299798">
    <property type="protein sequence ID" value="ADC54977.1"/>
    <property type="molecule type" value="Genomic_DNA"/>
</dbReference>
<sequence>MEGKILYICSDFYPMSTGYSNAFSNFLDAIGNYQVDILTTTKDASLKKSAINRAIFKSKVIYGCGALDYIVNSLILYGNYRRLIRKYNYDLIFIETFDDALFLSLIPESEYKTIIVRIHSTSETEYTYFFPGKKYKLNRFLQRKIIAPKIKNICSTSAFHNGFIKKNMFYDNLYDICQKNFFVLPNTMPDVKNFFCKDKNNEEKVKLFSLGRLNREGMCQKGQHDLIMAISLLGKSFSDIASCTIVGDGEYYEYLESLIYKLGLSECIKLIRKMSHDEIISHLSLSDIVVLPSRFEGMPMFALEALYTQNLCLFSNTGGLSDMIVNEDYSYPPQDIDALAKAIDRAIHLNKSDLYNEKMNSYEKALSFSYENVKNKFDKIFKMVVSGI</sequence>
<dbReference type="SUPFAM" id="SSF53756">
    <property type="entry name" value="UDP-Glycosyltransferase/glycogen phosphorylase"/>
    <property type="match status" value="1"/>
</dbReference>
<dbReference type="Pfam" id="PF00534">
    <property type="entry name" value="Glycos_transf_1"/>
    <property type="match status" value="1"/>
</dbReference>
<accession>D8WUJ5</accession>
<gene>
    <name evidence="2" type="primary">wfbR</name>
</gene>
<dbReference type="BioCyc" id="MetaCyc:MONOMER-21462"/>
<evidence type="ECO:0000313" key="2">
    <source>
        <dbReference type="EMBL" id="ADC54977.1"/>
    </source>
</evidence>
<evidence type="ECO:0000313" key="3">
    <source>
        <dbReference type="EMBL" id="AIG62660.1"/>
    </source>
</evidence>
<dbReference type="EMBL" id="KJ778791">
    <property type="protein sequence ID" value="AIG62660.1"/>
    <property type="molecule type" value="Genomic_DNA"/>
</dbReference>
<protein>
    <submittedName>
        <fullName evidence="3">Glycogen synthase</fullName>
    </submittedName>
    <submittedName>
        <fullName evidence="2">WfbR</fullName>
    </submittedName>
</protein>